<gene>
    <name evidence="2" type="ORF">EOD39_16327</name>
</gene>
<dbReference type="PANTHER" id="PTHR11388">
    <property type="entry name" value="ORGANIC ANION TRANSPORTER"/>
    <property type="match status" value="1"/>
</dbReference>
<name>A0A444V665_ACIRT</name>
<dbReference type="AlphaFoldDB" id="A0A444V665"/>
<keyword evidence="1" id="KW-0472">Membrane</keyword>
<evidence type="ECO:0000313" key="2">
    <source>
        <dbReference type="EMBL" id="RXM95916.1"/>
    </source>
</evidence>
<protein>
    <submittedName>
        <fullName evidence="2">Solute carrier organic anion transporter family member 1A1</fullName>
    </submittedName>
</protein>
<reference evidence="2 3" key="1">
    <citation type="submission" date="2019-01" db="EMBL/GenBank/DDBJ databases">
        <title>Draft Genome and Complete Hox-Cluster Characterization of the Sterlet Sturgeon (Acipenser ruthenus).</title>
        <authorList>
            <person name="Wei Q."/>
        </authorList>
    </citation>
    <scope>NUCLEOTIDE SEQUENCE [LARGE SCALE GENOMIC DNA]</scope>
    <source>
        <strain evidence="2">WHYD16114868_AA</strain>
        <tissue evidence="2">Blood</tissue>
    </source>
</reference>
<dbReference type="GO" id="GO:0043252">
    <property type="term" value="P:sodium-independent organic anion transport"/>
    <property type="evidence" value="ECO:0007669"/>
    <property type="project" value="TreeGrafter"/>
</dbReference>
<dbReference type="GO" id="GO:0015347">
    <property type="term" value="F:sodium-independent organic anion transmembrane transporter activity"/>
    <property type="evidence" value="ECO:0007669"/>
    <property type="project" value="TreeGrafter"/>
</dbReference>
<comment type="caution">
    <text evidence="2">The sequence shown here is derived from an EMBL/GenBank/DDBJ whole genome shotgun (WGS) entry which is preliminary data.</text>
</comment>
<dbReference type="Pfam" id="PF03137">
    <property type="entry name" value="OATP"/>
    <property type="match status" value="3"/>
</dbReference>
<evidence type="ECO:0000256" key="1">
    <source>
        <dbReference type="SAM" id="Phobius"/>
    </source>
</evidence>
<dbReference type="GO" id="GO:0015125">
    <property type="term" value="F:bile acid transmembrane transporter activity"/>
    <property type="evidence" value="ECO:0007669"/>
    <property type="project" value="TreeGrafter"/>
</dbReference>
<keyword evidence="1" id="KW-0812">Transmembrane</keyword>
<accession>A0A444V665</accession>
<dbReference type="EMBL" id="SCEB01002006">
    <property type="protein sequence ID" value="RXM95916.1"/>
    <property type="molecule type" value="Genomic_DNA"/>
</dbReference>
<keyword evidence="1" id="KW-1133">Transmembrane helix</keyword>
<feature type="transmembrane region" description="Helical" evidence="1">
    <location>
        <begin position="260"/>
        <end position="283"/>
    </location>
</feature>
<dbReference type="InterPro" id="IPR004156">
    <property type="entry name" value="OATP"/>
</dbReference>
<keyword evidence="3" id="KW-1185">Reference proteome</keyword>
<organism evidence="2 3">
    <name type="scientific">Acipenser ruthenus</name>
    <name type="common">Sterlet sturgeon</name>
    <dbReference type="NCBI Taxonomy" id="7906"/>
    <lineage>
        <taxon>Eukaryota</taxon>
        <taxon>Metazoa</taxon>
        <taxon>Chordata</taxon>
        <taxon>Craniata</taxon>
        <taxon>Vertebrata</taxon>
        <taxon>Euteleostomi</taxon>
        <taxon>Actinopterygii</taxon>
        <taxon>Chondrostei</taxon>
        <taxon>Acipenseriformes</taxon>
        <taxon>Acipenseridae</taxon>
        <taxon>Acipenser</taxon>
    </lineage>
</organism>
<feature type="transmembrane region" description="Helical" evidence="1">
    <location>
        <begin position="87"/>
        <end position="106"/>
    </location>
</feature>
<feature type="transmembrane region" description="Helical" evidence="1">
    <location>
        <begin position="150"/>
        <end position="171"/>
    </location>
</feature>
<dbReference type="Proteomes" id="UP000289886">
    <property type="component" value="Unassembled WGS sequence"/>
</dbReference>
<dbReference type="PANTHER" id="PTHR11388:SF89">
    <property type="entry name" value="SOLUTE CARRIER ORGANIC ANION TRANSPORTER FAMILY MEMBER 1B3"/>
    <property type="match status" value="1"/>
</dbReference>
<proteinExistence type="predicted"/>
<sequence>MSACDQQAPEIGTMRAAEKKLTGYEHETSIAHSVNLTTDILPCQSNQAITSDETANSEEISVAACIQTVGILGPVFGYMMGSLCAKLYVDIGFVNLINAFIGIITFKPKFIEQTYGQSPSKAIFLIACLQTVSLLGPMFGFLLGSLCAKLYVDIGFVDLVIMLFASFPFWFLPKSLPKQGEEKMESGATAEQSECVKKGCREATNARPLPLKLADIAKGGIPAPVYFGALIDSTCLKWGSKKCGGRGACRMYNSDAYRLIYLGLISALSGSSYFFMIAVILLLRKQFKRVEKKTQDDADGHTEIEFTHVDEAELNHDMKLVDCLHEAGANPE</sequence>
<feature type="transmembrane region" description="Helical" evidence="1">
    <location>
        <begin position="122"/>
        <end position="143"/>
    </location>
</feature>
<dbReference type="GO" id="GO:0016323">
    <property type="term" value="C:basolateral plasma membrane"/>
    <property type="evidence" value="ECO:0007669"/>
    <property type="project" value="TreeGrafter"/>
</dbReference>
<evidence type="ECO:0000313" key="3">
    <source>
        <dbReference type="Proteomes" id="UP000289886"/>
    </source>
</evidence>